<protein>
    <submittedName>
        <fullName evidence="2">Uncharacterized protein</fullName>
    </submittedName>
</protein>
<accession>E3S706</accession>
<evidence type="ECO:0000313" key="3">
    <source>
        <dbReference type="Proteomes" id="UP000001067"/>
    </source>
</evidence>
<dbReference type="AlphaFoldDB" id="E3S706"/>
<evidence type="ECO:0000313" key="2">
    <source>
        <dbReference type="EMBL" id="EFQ86243.1"/>
    </source>
</evidence>
<reference evidence="2 3" key="1">
    <citation type="journal article" date="2010" name="Genome Biol.">
        <title>A first genome assembly of the barley fungal pathogen Pyrenophora teres f. teres.</title>
        <authorList>
            <person name="Ellwood S.R."/>
            <person name="Liu Z."/>
            <person name="Syme R.A."/>
            <person name="Lai Z."/>
            <person name="Hane J.K."/>
            <person name="Keiper F."/>
            <person name="Moffat C.S."/>
            <person name="Oliver R.P."/>
            <person name="Friesen T.L."/>
        </authorList>
    </citation>
    <scope>NUCLEOTIDE SEQUENCE [LARGE SCALE GENOMIC DNA]</scope>
    <source>
        <strain evidence="2 3">0-1</strain>
    </source>
</reference>
<dbReference type="OrthoDB" id="3782430at2759"/>
<feature type="compositionally biased region" description="Acidic residues" evidence="1">
    <location>
        <begin position="60"/>
        <end position="71"/>
    </location>
</feature>
<evidence type="ECO:0000256" key="1">
    <source>
        <dbReference type="SAM" id="MobiDB-lite"/>
    </source>
</evidence>
<dbReference type="EMBL" id="GL537497">
    <property type="protein sequence ID" value="EFQ86243.1"/>
    <property type="molecule type" value="Genomic_DNA"/>
</dbReference>
<dbReference type="HOGENOM" id="CLU_2446776_0_0_1"/>
<dbReference type="KEGG" id="pte:PTT_18572"/>
<feature type="non-terminal residue" evidence="2">
    <location>
        <position position="91"/>
    </location>
</feature>
<keyword evidence="3" id="KW-1185">Reference proteome</keyword>
<gene>
    <name evidence="2" type="ORF">PTT_18572</name>
</gene>
<dbReference type="Proteomes" id="UP000001067">
    <property type="component" value="Unassembled WGS sequence"/>
</dbReference>
<feature type="non-terminal residue" evidence="2">
    <location>
        <position position="1"/>
    </location>
</feature>
<organism evidence="3">
    <name type="scientific">Pyrenophora teres f. teres (strain 0-1)</name>
    <name type="common">Barley net blotch fungus</name>
    <name type="synonym">Drechslera teres f. teres</name>
    <dbReference type="NCBI Taxonomy" id="861557"/>
    <lineage>
        <taxon>Eukaryota</taxon>
        <taxon>Fungi</taxon>
        <taxon>Dikarya</taxon>
        <taxon>Ascomycota</taxon>
        <taxon>Pezizomycotina</taxon>
        <taxon>Dothideomycetes</taxon>
        <taxon>Pleosporomycetidae</taxon>
        <taxon>Pleosporales</taxon>
        <taxon>Pleosporineae</taxon>
        <taxon>Pleosporaceae</taxon>
        <taxon>Pyrenophora</taxon>
    </lineage>
</organism>
<sequence>KEGCWSTNHTDEERKAARTQFFSVCHFTGGQPPIDFSVHLAEYEGSEHTSQYNQRGWREEDCEDSDNDDGTNDQQYFENQFFKEQCLADQA</sequence>
<proteinExistence type="predicted"/>
<feature type="region of interest" description="Disordered" evidence="1">
    <location>
        <begin position="45"/>
        <end position="74"/>
    </location>
</feature>
<name>E3S706_PYRTT</name>